<keyword evidence="4" id="KW-0121">Carboxypeptidase</keyword>
<dbReference type="PANTHER" id="PTHR30023">
    <property type="entry name" value="D-ALANYL-D-ALANINE CARBOXYPEPTIDASE"/>
    <property type="match status" value="1"/>
</dbReference>
<name>A0A9E2L6N7_9BACT</name>
<dbReference type="PRINTS" id="PR00922">
    <property type="entry name" value="DADACBPTASE3"/>
</dbReference>
<keyword evidence="2 4" id="KW-0378">Hydrolase</keyword>
<dbReference type="Proteomes" id="UP000823865">
    <property type="component" value="Unassembled WGS sequence"/>
</dbReference>
<dbReference type="InterPro" id="IPR000667">
    <property type="entry name" value="Peptidase_S13"/>
</dbReference>
<dbReference type="SUPFAM" id="SSF56601">
    <property type="entry name" value="beta-lactamase/transpeptidase-like"/>
    <property type="match status" value="1"/>
</dbReference>
<dbReference type="GO" id="GO:0000270">
    <property type="term" value="P:peptidoglycan metabolic process"/>
    <property type="evidence" value="ECO:0007669"/>
    <property type="project" value="TreeGrafter"/>
</dbReference>
<dbReference type="Gene3D" id="3.40.710.10">
    <property type="entry name" value="DD-peptidase/beta-lactamase superfamily"/>
    <property type="match status" value="1"/>
</dbReference>
<dbReference type="NCBIfam" id="TIGR00666">
    <property type="entry name" value="PBP4"/>
    <property type="match status" value="1"/>
</dbReference>
<accession>A0A9E2L6N7</accession>
<reference evidence="4" key="2">
    <citation type="submission" date="2021-04" db="EMBL/GenBank/DDBJ databases">
        <authorList>
            <person name="Gilroy R."/>
        </authorList>
    </citation>
    <scope>NUCLEOTIDE SEQUENCE</scope>
    <source>
        <strain evidence="4">G3-2149</strain>
    </source>
</reference>
<sequence length="403" mass="44991">MKQHVNRYLFRLFGMLLLLAVCPFSAVAADEATEEQEWRDELCQELDRLCASPLFETTQLGLCVYDLTADTMLYTVNARQRMRPASTMKLLTSITALSVLGGSHTFQTTLYHTGAVNNRVLQGDLYVVGGFDPRFGKDDLYAFAEEIKLMGVDSITGTLYADVSFKDTLRWGEGWCWDDEAERLTPLLYQGKDCFMEQFVRALGEQGIASAGVTGQAVCPADAFYITKRAHAIDQILMPMMKESDNLYAESMFYQLAARSGVSYASARQAVNYIRSLIRELGYDADLYRIADGSGLSLYTYLTPELEIAFLRYAYQHNPIFTHLYPSLPIAGRDGTLKSRMKRGKAYKNVRAKTGSVSAVASLAGYAQASNDHMLAFCIINQGLVKLKSGRDFQDAVCEVLCR</sequence>
<gene>
    <name evidence="4" type="primary">dacB</name>
    <name evidence="4" type="ORF">H9789_01645</name>
</gene>
<evidence type="ECO:0000256" key="2">
    <source>
        <dbReference type="ARBA" id="ARBA00022801"/>
    </source>
</evidence>
<dbReference type="AlphaFoldDB" id="A0A9E2L6N7"/>
<keyword evidence="3" id="KW-0732">Signal</keyword>
<dbReference type="InterPro" id="IPR012338">
    <property type="entry name" value="Beta-lactam/transpept-like"/>
</dbReference>
<evidence type="ECO:0000256" key="1">
    <source>
        <dbReference type="ARBA" id="ARBA00006096"/>
    </source>
</evidence>
<comment type="caution">
    <text evidence="4">The sequence shown here is derived from an EMBL/GenBank/DDBJ whole genome shotgun (WGS) entry which is preliminary data.</text>
</comment>
<feature type="signal peptide" evidence="3">
    <location>
        <begin position="1"/>
        <end position="28"/>
    </location>
</feature>
<protein>
    <submittedName>
        <fullName evidence="4">D-alanyl-D-alanine carboxypeptidase/D-alanyl-D-alanine-endopeptidase</fullName>
        <ecNumber evidence="4">3.4.16.4</ecNumber>
    </submittedName>
</protein>
<dbReference type="GO" id="GO:0006508">
    <property type="term" value="P:proteolysis"/>
    <property type="evidence" value="ECO:0007669"/>
    <property type="project" value="InterPro"/>
</dbReference>
<dbReference type="Pfam" id="PF02113">
    <property type="entry name" value="Peptidase_S13"/>
    <property type="match status" value="2"/>
</dbReference>
<proteinExistence type="inferred from homology"/>
<dbReference type="GO" id="GO:0009002">
    <property type="term" value="F:serine-type D-Ala-D-Ala carboxypeptidase activity"/>
    <property type="evidence" value="ECO:0007669"/>
    <property type="project" value="UniProtKB-EC"/>
</dbReference>
<dbReference type="Gene3D" id="3.50.80.20">
    <property type="entry name" value="D-Ala-D-Ala carboxypeptidase C, peptidase S13"/>
    <property type="match status" value="1"/>
</dbReference>
<dbReference type="PANTHER" id="PTHR30023:SF0">
    <property type="entry name" value="PENICILLIN-SENSITIVE CARBOXYPEPTIDASE A"/>
    <property type="match status" value="1"/>
</dbReference>
<keyword evidence="4" id="KW-0645">Protease</keyword>
<feature type="chain" id="PRO_5039681835" evidence="3">
    <location>
        <begin position="29"/>
        <end position="403"/>
    </location>
</feature>
<dbReference type="EMBL" id="JAHLFU010000026">
    <property type="protein sequence ID" value="MBU3852533.1"/>
    <property type="molecule type" value="Genomic_DNA"/>
</dbReference>
<evidence type="ECO:0000313" key="5">
    <source>
        <dbReference type="Proteomes" id="UP000823865"/>
    </source>
</evidence>
<comment type="similarity">
    <text evidence="1">Belongs to the peptidase S13 family.</text>
</comment>
<evidence type="ECO:0000256" key="3">
    <source>
        <dbReference type="SAM" id="SignalP"/>
    </source>
</evidence>
<reference evidence="4" key="1">
    <citation type="journal article" date="2021" name="PeerJ">
        <title>Extensive microbial diversity within the chicken gut microbiome revealed by metagenomics and culture.</title>
        <authorList>
            <person name="Gilroy R."/>
            <person name="Ravi A."/>
            <person name="Getino M."/>
            <person name="Pursley I."/>
            <person name="Horton D.L."/>
            <person name="Alikhan N.F."/>
            <person name="Baker D."/>
            <person name="Gharbi K."/>
            <person name="Hall N."/>
            <person name="Watson M."/>
            <person name="Adriaenssens E.M."/>
            <person name="Foster-Nyarko E."/>
            <person name="Jarju S."/>
            <person name="Secka A."/>
            <person name="Antonio M."/>
            <person name="Oren A."/>
            <person name="Chaudhuri R.R."/>
            <person name="La Ragione R."/>
            <person name="Hildebrand F."/>
            <person name="Pallen M.J."/>
        </authorList>
    </citation>
    <scope>NUCLEOTIDE SEQUENCE</scope>
    <source>
        <strain evidence="4">G3-2149</strain>
    </source>
</reference>
<organism evidence="4 5">
    <name type="scientific">Candidatus Paraprevotella stercoravium</name>
    <dbReference type="NCBI Taxonomy" id="2838725"/>
    <lineage>
        <taxon>Bacteria</taxon>
        <taxon>Pseudomonadati</taxon>
        <taxon>Bacteroidota</taxon>
        <taxon>Bacteroidia</taxon>
        <taxon>Bacteroidales</taxon>
        <taxon>Prevotellaceae</taxon>
        <taxon>Paraprevotella</taxon>
    </lineage>
</organism>
<evidence type="ECO:0000313" key="4">
    <source>
        <dbReference type="EMBL" id="MBU3852533.1"/>
    </source>
</evidence>
<dbReference type="EC" id="3.4.16.4" evidence="4"/>